<dbReference type="GO" id="GO:0043138">
    <property type="term" value="F:3'-5' DNA helicase activity"/>
    <property type="evidence" value="ECO:0007669"/>
    <property type="project" value="TreeGrafter"/>
</dbReference>
<dbReference type="Gene3D" id="3.40.50.300">
    <property type="entry name" value="P-loop containing nucleotide triphosphate hydrolases"/>
    <property type="match status" value="2"/>
</dbReference>
<dbReference type="InterPro" id="IPR014017">
    <property type="entry name" value="DNA_helicase_UvrD-like_C"/>
</dbReference>
<organism evidence="6 7">
    <name type="scientific">Aureitalea marina</name>
    <dbReference type="NCBI Taxonomy" id="930804"/>
    <lineage>
        <taxon>Bacteria</taxon>
        <taxon>Pseudomonadati</taxon>
        <taxon>Bacteroidota</taxon>
        <taxon>Flavobacteriia</taxon>
        <taxon>Flavobacteriales</taxon>
        <taxon>Flavobacteriaceae</taxon>
        <taxon>Aureitalea</taxon>
    </lineage>
</organism>
<dbReference type="InterPro" id="IPR027417">
    <property type="entry name" value="P-loop_NTPase"/>
</dbReference>
<evidence type="ECO:0000259" key="5">
    <source>
        <dbReference type="PROSITE" id="PS51217"/>
    </source>
</evidence>
<accession>A0A2S7KRV7</accession>
<evidence type="ECO:0000256" key="2">
    <source>
        <dbReference type="ARBA" id="ARBA00022801"/>
    </source>
</evidence>
<reference evidence="6 7" key="1">
    <citation type="submission" date="2016-11" db="EMBL/GenBank/DDBJ databases">
        <title>Trade-off between light-utilization and light-protection in marine flavobacteria.</title>
        <authorList>
            <person name="Kumagai Y."/>
        </authorList>
    </citation>
    <scope>NUCLEOTIDE SEQUENCE [LARGE SCALE GENOMIC DNA]</scope>
    <source>
        <strain evidence="6 7">NBRC 107741</strain>
    </source>
</reference>
<keyword evidence="1" id="KW-0547">Nucleotide-binding</keyword>
<evidence type="ECO:0000313" key="6">
    <source>
        <dbReference type="EMBL" id="PQB05364.1"/>
    </source>
</evidence>
<keyword evidence="7" id="KW-1185">Reference proteome</keyword>
<dbReference type="OrthoDB" id="9810135at2"/>
<dbReference type="GO" id="GO:0016787">
    <property type="term" value="F:hydrolase activity"/>
    <property type="evidence" value="ECO:0007669"/>
    <property type="project" value="UniProtKB-KW"/>
</dbReference>
<dbReference type="GO" id="GO:0003677">
    <property type="term" value="F:DNA binding"/>
    <property type="evidence" value="ECO:0007669"/>
    <property type="project" value="InterPro"/>
</dbReference>
<protein>
    <recommendedName>
        <fullName evidence="5">UvrD-like helicase C-terminal domain-containing protein</fullName>
    </recommendedName>
</protein>
<dbReference type="AlphaFoldDB" id="A0A2S7KRV7"/>
<dbReference type="EMBL" id="MQUB01000001">
    <property type="protein sequence ID" value="PQB05364.1"/>
    <property type="molecule type" value="Genomic_DNA"/>
</dbReference>
<dbReference type="InterPro" id="IPR000212">
    <property type="entry name" value="DNA_helicase_UvrD/REP"/>
</dbReference>
<sequence length="514" mass="59096">MFLEIQKFRDQGYSWNEMCILTRKKDQGIKVSSFLMEQGIPIVSGESLLLKSSKEVEMLINLLRVAINPNNKQAKFEALSYLSDGLESHADKHHFVLDGLETDGSGLENLLQENGFNLPWVAMSELPLFEFFQACISGLQLALTSDAFTIEFMEMVWAFSIRPPNGKMDFLDHWENGKEKFSLNSSVGSDAVQIMTIHKSKGLEFPIVIFPWADMKIEDYRDHKIWVPNPLPCESIDQILIKFNKGIKEYSEEIAEIYDQEIAKAQLDNLNLVYVALTRAIDQLSIITEDHGPMKDRPSYTGEYFRDYLVSQDMWEDHKQWFQIGQAARESIPSVKTSVPEADIKVPSGGLLFDRIHLASGRAKLWNTETEASIRWGNLVHDTLSRIETQADLNLALDFAEQEYKLDRQEINILKDHILRVIHHDELVHFFDGGDEILNEREIYTAAGHSLRPDRVNIHKEKYVSIIDYKTGSPDKNHRDQVREYGKALEEIGFKVRERIVIYTNSEGVLINKE</sequence>
<dbReference type="InterPro" id="IPR038726">
    <property type="entry name" value="PDDEXK_AddAB-type"/>
</dbReference>
<proteinExistence type="predicted"/>
<evidence type="ECO:0000313" key="7">
    <source>
        <dbReference type="Proteomes" id="UP000239800"/>
    </source>
</evidence>
<keyword evidence="3" id="KW-0347">Helicase</keyword>
<feature type="domain" description="UvrD-like helicase C-terminal" evidence="5">
    <location>
        <begin position="1"/>
        <end position="202"/>
    </location>
</feature>
<evidence type="ECO:0000256" key="3">
    <source>
        <dbReference type="ARBA" id="ARBA00022806"/>
    </source>
</evidence>
<dbReference type="RefSeq" id="WP_146090707.1">
    <property type="nucleotide sequence ID" value="NZ_MQUB01000001.1"/>
</dbReference>
<dbReference type="Proteomes" id="UP000239800">
    <property type="component" value="Unassembled WGS sequence"/>
</dbReference>
<dbReference type="GO" id="GO:0000725">
    <property type="term" value="P:recombinational repair"/>
    <property type="evidence" value="ECO:0007669"/>
    <property type="project" value="TreeGrafter"/>
</dbReference>
<dbReference type="Pfam" id="PF12705">
    <property type="entry name" value="PDDEXK_1"/>
    <property type="match status" value="1"/>
</dbReference>
<dbReference type="Gene3D" id="1.10.486.10">
    <property type="entry name" value="PCRA, domain 4"/>
    <property type="match status" value="1"/>
</dbReference>
<dbReference type="PANTHER" id="PTHR11070:SF67">
    <property type="entry name" value="DNA 3'-5' HELICASE"/>
    <property type="match status" value="1"/>
</dbReference>
<comment type="caution">
    <text evidence="6">The sequence shown here is derived from an EMBL/GenBank/DDBJ whole genome shotgun (WGS) entry which is preliminary data.</text>
</comment>
<dbReference type="PROSITE" id="PS51217">
    <property type="entry name" value="UVRD_HELICASE_CTER"/>
    <property type="match status" value="1"/>
</dbReference>
<keyword evidence="2" id="KW-0378">Hydrolase</keyword>
<dbReference type="PANTHER" id="PTHR11070">
    <property type="entry name" value="UVRD / RECB / PCRA DNA HELICASE FAMILY MEMBER"/>
    <property type="match status" value="1"/>
</dbReference>
<name>A0A2S7KRV7_9FLAO</name>
<keyword evidence="4" id="KW-0067">ATP-binding</keyword>
<evidence type="ECO:0000256" key="4">
    <source>
        <dbReference type="ARBA" id="ARBA00022840"/>
    </source>
</evidence>
<dbReference type="GO" id="GO:0005829">
    <property type="term" value="C:cytosol"/>
    <property type="evidence" value="ECO:0007669"/>
    <property type="project" value="TreeGrafter"/>
</dbReference>
<dbReference type="SUPFAM" id="SSF52540">
    <property type="entry name" value="P-loop containing nucleoside triphosphate hydrolases"/>
    <property type="match status" value="1"/>
</dbReference>
<dbReference type="Pfam" id="PF13361">
    <property type="entry name" value="UvrD_C"/>
    <property type="match status" value="2"/>
</dbReference>
<gene>
    <name evidence="6" type="ORF">BST85_11050</name>
</gene>
<evidence type="ECO:0000256" key="1">
    <source>
        <dbReference type="ARBA" id="ARBA00022741"/>
    </source>
</evidence>
<dbReference type="GO" id="GO:0005524">
    <property type="term" value="F:ATP binding"/>
    <property type="evidence" value="ECO:0007669"/>
    <property type="project" value="UniProtKB-KW"/>
</dbReference>